<evidence type="ECO:0000256" key="1">
    <source>
        <dbReference type="SAM" id="MobiDB-lite"/>
    </source>
</evidence>
<gene>
    <name evidence="2" type="ORF">LCGC14_1421830</name>
</gene>
<feature type="compositionally biased region" description="Polar residues" evidence="1">
    <location>
        <begin position="70"/>
        <end position="86"/>
    </location>
</feature>
<organism evidence="2">
    <name type="scientific">marine sediment metagenome</name>
    <dbReference type="NCBI Taxonomy" id="412755"/>
    <lineage>
        <taxon>unclassified sequences</taxon>
        <taxon>metagenomes</taxon>
        <taxon>ecological metagenomes</taxon>
    </lineage>
</organism>
<proteinExistence type="predicted"/>
<dbReference type="EMBL" id="LAZR01009495">
    <property type="protein sequence ID" value="KKM72309.1"/>
    <property type="molecule type" value="Genomic_DNA"/>
</dbReference>
<protein>
    <submittedName>
        <fullName evidence="2">Uncharacterized protein</fullName>
    </submittedName>
</protein>
<evidence type="ECO:0000313" key="2">
    <source>
        <dbReference type="EMBL" id="KKM72309.1"/>
    </source>
</evidence>
<comment type="caution">
    <text evidence="2">The sequence shown here is derived from an EMBL/GenBank/DDBJ whole genome shotgun (WGS) entry which is preliminary data.</text>
</comment>
<accession>A0A0F9JR06</accession>
<reference evidence="2" key="1">
    <citation type="journal article" date="2015" name="Nature">
        <title>Complex archaea that bridge the gap between prokaryotes and eukaryotes.</title>
        <authorList>
            <person name="Spang A."/>
            <person name="Saw J.H."/>
            <person name="Jorgensen S.L."/>
            <person name="Zaremba-Niedzwiedzka K."/>
            <person name="Martijn J."/>
            <person name="Lind A.E."/>
            <person name="van Eijk R."/>
            <person name="Schleper C."/>
            <person name="Guy L."/>
            <person name="Ettema T.J."/>
        </authorList>
    </citation>
    <scope>NUCLEOTIDE SEQUENCE</scope>
</reference>
<feature type="region of interest" description="Disordered" evidence="1">
    <location>
        <begin position="70"/>
        <end position="93"/>
    </location>
</feature>
<name>A0A0F9JR06_9ZZZZ</name>
<dbReference type="AlphaFoldDB" id="A0A0F9JR06"/>
<sequence>MAPKNLDCVYCGKKGFKSQHAVNAHIKSVHPTQAAAPENQTLLELNIPKDLPAGLHTIQIFVDEDGNVVQSSDMPDQPVAKSSSGMSADRATPKRNAHPIVIDNRFKMRRRPDGSWKNTVAMMGTHGRTAPEMPWYEPGIDERWLLNDSHGITYVTPHVEAGRVDRWWQMHHRWRVTRRATRHATDHWQWLQSVKTVPRIVMQRKFAEVPNAEEFKMREISEMFIGGNLGRGAGYVQYYFTNTFSYMFAQVLYEKKMGIKDWERVELYGCELEQLETEYFRQRPGIEFWFGLCVAAGIEIYVPESCFMAYAQDIVPDERTGQQMMVQYPGYMAYGYKSPSKEEVQSRNLTAAQQGLPQEGLGVDPVEENVIGAWDDSPWIDHTYAYNNQMANMVQATDMSELGPENAGLNEWLKEFENVGG</sequence>